<dbReference type="InterPro" id="IPR001789">
    <property type="entry name" value="Sig_transdc_resp-reg_receiver"/>
</dbReference>
<dbReference type="InterPro" id="IPR004358">
    <property type="entry name" value="Sig_transdc_His_kin-like_C"/>
</dbReference>
<dbReference type="InterPro" id="IPR003661">
    <property type="entry name" value="HisK_dim/P_dom"/>
</dbReference>
<feature type="modified residue" description="4-aspartylphosphate" evidence="7">
    <location>
        <position position="768"/>
    </location>
</feature>
<dbReference type="PANTHER" id="PTHR45339">
    <property type="entry name" value="HYBRID SIGNAL TRANSDUCTION HISTIDINE KINASE J"/>
    <property type="match status" value="1"/>
</dbReference>
<reference evidence="12 13" key="1">
    <citation type="submission" date="2020-04" db="EMBL/GenBank/DDBJ databases">
        <title>Zoogloea sp. G-4-1-14 isolated from soil.</title>
        <authorList>
            <person name="Dahal R.H."/>
        </authorList>
    </citation>
    <scope>NUCLEOTIDE SEQUENCE [LARGE SCALE GENOMIC DNA]</scope>
    <source>
        <strain evidence="12 13">G-4-1-14</strain>
    </source>
</reference>
<evidence type="ECO:0000256" key="4">
    <source>
        <dbReference type="ARBA" id="ARBA00023012"/>
    </source>
</evidence>
<evidence type="ECO:0000313" key="12">
    <source>
        <dbReference type="EMBL" id="NML25192.1"/>
    </source>
</evidence>
<sequence>MKSRVTLSAALIIAVVLLLGALLTIELQRSRQREIEGAYAVTASVARLIERELLASVGRIDLITREARFHYAAYLRGDEARDSLNPTLKRLLEEVPGVLSLRLINEHGDYVFDASGQPSTARIADRAYFRIHQDGKSTGLFGEGPLFSRVANIWTFTFSRGITDQNGKFAGIVQSSIPSQWLSSAFSGVSLGGSDVVTLVNTDLTLIARAPAADSVVGTQIGSETLRKAIVRDPEQGSYLAPGSVDGIERIFSYRKVAGLPIYVISGIGTAHVLSGWRRTAIIYSVALALLLGTGIAMVINFYRKVRDTEQIEEFRYKELLKTSTDGIHIIDTSGRLLEASDAFYHTLGYDPQSPPPLNVRDWDSQYGEADLKDMIRHCVETESSFQTRHRRRDGTYSDVEIRAHGITLRGERLLYCSARDITDRVKAQTDLEHYKDHLEELVLQRTEELSQAKLAAEAANKAKSTFLANMSHEIRTPMNAIIGLTYVIRRQATDPDLIARLDKINQAAQHLLEIITDILDLSKIEADKLTLESIDMDVRLIGAHIYSMLAETARNKGISLQVSCDELPGNLIGDPTRITQALLNLANNAVKFTSAGTIEIRTIKQEESDSEVLLRFEVKDTGNGVTPEVREKLFLPFQQGDDSINRLFGGTGLGLVITRRLAELMDGNAGLDSIPGLGSTFWFTARLRKAGQNQPAPVQPTPDDTGEMLKQRHANARILLVEDDPINQEVATELLEDAGLVVDVAEDGLAAVEAVRLKPAYELILMDMQMPRMDGLSATREIRRLTPGARIPIVAMTANAFADDREHCLEAGMNDFIAKPVDPETLYLVITRWLDSPPPDTRPPAAPPSSPP</sequence>
<evidence type="ECO:0000256" key="2">
    <source>
        <dbReference type="ARBA" id="ARBA00012438"/>
    </source>
</evidence>
<dbReference type="InterPro" id="IPR036890">
    <property type="entry name" value="HATPase_C_sf"/>
</dbReference>
<dbReference type="FunFam" id="3.30.565.10:FF:000010">
    <property type="entry name" value="Sensor histidine kinase RcsC"/>
    <property type="match status" value="1"/>
</dbReference>
<dbReference type="CDD" id="cd12914">
    <property type="entry name" value="PDC1_DGC_like"/>
    <property type="match status" value="1"/>
</dbReference>
<dbReference type="EC" id="2.7.13.3" evidence="2"/>
<evidence type="ECO:0000256" key="1">
    <source>
        <dbReference type="ARBA" id="ARBA00000085"/>
    </source>
</evidence>
<keyword evidence="13" id="KW-1185">Reference proteome</keyword>
<feature type="domain" description="Response regulatory" evidence="10">
    <location>
        <begin position="718"/>
        <end position="835"/>
    </location>
</feature>
<feature type="domain" description="PAS" evidence="11">
    <location>
        <begin position="313"/>
        <end position="354"/>
    </location>
</feature>
<dbReference type="SUPFAM" id="SSF52172">
    <property type="entry name" value="CheY-like"/>
    <property type="match status" value="1"/>
</dbReference>
<organism evidence="12 13">
    <name type="scientific">Zoogloea dura</name>
    <dbReference type="NCBI Taxonomy" id="2728840"/>
    <lineage>
        <taxon>Bacteria</taxon>
        <taxon>Pseudomonadati</taxon>
        <taxon>Pseudomonadota</taxon>
        <taxon>Betaproteobacteria</taxon>
        <taxon>Rhodocyclales</taxon>
        <taxon>Zoogloeaceae</taxon>
        <taxon>Zoogloea</taxon>
    </lineage>
</organism>
<dbReference type="CDD" id="cd00082">
    <property type="entry name" value="HisKA"/>
    <property type="match status" value="1"/>
</dbReference>
<dbReference type="SUPFAM" id="SSF55785">
    <property type="entry name" value="PYP-like sensor domain (PAS domain)"/>
    <property type="match status" value="1"/>
</dbReference>
<keyword evidence="8" id="KW-0812">Transmembrane</keyword>
<proteinExistence type="predicted"/>
<dbReference type="PRINTS" id="PR00344">
    <property type="entry name" value="BCTRLSENSOR"/>
</dbReference>
<dbReference type="InterPro" id="IPR000014">
    <property type="entry name" value="PAS"/>
</dbReference>
<keyword evidence="8" id="KW-0472">Membrane</keyword>
<evidence type="ECO:0000256" key="7">
    <source>
        <dbReference type="PROSITE-ProRule" id="PRU00169"/>
    </source>
</evidence>
<dbReference type="EMBL" id="JABBGA010000003">
    <property type="protein sequence ID" value="NML25192.1"/>
    <property type="molecule type" value="Genomic_DNA"/>
</dbReference>
<comment type="catalytic activity">
    <reaction evidence="1">
        <text>ATP + protein L-histidine = ADP + protein N-phospho-L-histidine.</text>
        <dbReference type="EC" id="2.7.13.3"/>
    </reaction>
</comment>
<dbReference type="CDD" id="cd16922">
    <property type="entry name" value="HATPase_EvgS-ArcB-TorS-like"/>
    <property type="match status" value="1"/>
</dbReference>
<evidence type="ECO:0000259" key="10">
    <source>
        <dbReference type="PROSITE" id="PS50110"/>
    </source>
</evidence>
<dbReference type="Gene3D" id="3.40.50.2300">
    <property type="match status" value="1"/>
</dbReference>
<dbReference type="NCBIfam" id="TIGR00229">
    <property type="entry name" value="sensory_box"/>
    <property type="match status" value="1"/>
</dbReference>
<evidence type="ECO:0000256" key="8">
    <source>
        <dbReference type="SAM" id="Phobius"/>
    </source>
</evidence>
<dbReference type="SUPFAM" id="SSF47384">
    <property type="entry name" value="Homodimeric domain of signal transducing histidine kinase"/>
    <property type="match status" value="1"/>
</dbReference>
<dbReference type="AlphaFoldDB" id="A0A848G1U5"/>
<dbReference type="CDD" id="cd00130">
    <property type="entry name" value="PAS"/>
    <property type="match status" value="1"/>
</dbReference>
<feature type="transmembrane region" description="Helical" evidence="8">
    <location>
        <begin position="257"/>
        <end position="275"/>
    </location>
</feature>
<dbReference type="Pfam" id="PF00512">
    <property type="entry name" value="HisKA"/>
    <property type="match status" value="1"/>
</dbReference>
<dbReference type="Pfam" id="PF13426">
    <property type="entry name" value="PAS_9"/>
    <property type="match status" value="1"/>
</dbReference>
<evidence type="ECO:0000256" key="6">
    <source>
        <dbReference type="ARBA" id="ARBA00070152"/>
    </source>
</evidence>
<dbReference type="SMART" id="SM00448">
    <property type="entry name" value="REC"/>
    <property type="match status" value="1"/>
</dbReference>
<evidence type="ECO:0000313" key="13">
    <source>
        <dbReference type="Proteomes" id="UP000580043"/>
    </source>
</evidence>
<dbReference type="Pfam" id="PF02518">
    <property type="entry name" value="HATPase_c"/>
    <property type="match status" value="1"/>
</dbReference>
<dbReference type="Gene3D" id="1.10.287.130">
    <property type="match status" value="1"/>
</dbReference>
<evidence type="ECO:0000256" key="3">
    <source>
        <dbReference type="ARBA" id="ARBA00022553"/>
    </source>
</evidence>
<dbReference type="SMART" id="SM00388">
    <property type="entry name" value="HisKA"/>
    <property type="match status" value="1"/>
</dbReference>
<dbReference type="Gene3D" id="3.30.450.20">
    <property type="entry name" value="PAS domain"/>
    <property type="match status" value="3"/>
</dbReference>
<evidence type="ECO:0000256" key="5">
    <source>
        <dbReference type="ARBA" id="ARBA00058004"/>
    </source>
</evidence>
<accession>A0A848G1U5</accession>
<gene>
    <name evidence="12" type="ORF">HHL15_05530</name>
</gene>
<dbReference type="InterPro" id="IPR035965">
    <property type="entry name" value="PAS-like_dom_sf"/>
</dbReference>
<dbReference type="Pfam" id="PF00072">
    <property type="entry name" value="Response_reg"/>
    <property type="match status" value="1"/>
</dbReference>
<dbReference type="PROSITE" id="PS50109">
    <property type="entry name" value="HIS_KIN"/>
    <property type="match status" value="1"/>
</dbReference>
<dbReference type="RefSeq" id="WP_169144833.1">
    <property type="nucleotide sequence ID" value="NZ_JABBGA010000003.1"/>
</dbReference>
<feature type="domain" description="Histidine kinase" evidence="9">
    <location>
        <begin position="470"/>
        <end position="690"/>
    </location>
</feature>
<feature type="transmembrane region" description="Helical" evidence="8">
    <location>
        <begin position="6"/>
        <end position="25"/>
    </location>
</feature>
<dbReference type="Pfam" id="PF22588">
    <property type="entry name" value="dCache_1_like"/>
    <property type="match status" value="1"/>
</dbReference>
<dbReference type="Proteomes" id="UP000580043">
    <property type="component" value="Unassembled WGS sequence"/>
</dbReference>
<dbReference type="InterPro" id="IPR036097">
    <property type="entry name" value="HisK_dim/P_sf"/>
</dbReference>
<dbReference type="InterPro" id="IPR005467">
    <property type="entry name" value="His_kinase_dom"/>
</dbReference>
<keyword evidence="3 7" id="KW-0597">Phosphoprotein</keyword>
<comment type="caution">
    <text evidence="12">The sequence shown here is derived from an EMBL/GenBank/DDBJ whole genome shotgun (WGS) entry which is preliminary data.</text>
</comment>
<name>A0A848G1U5_9RHOO</name>
<dbReference type="Gene3D" id="3.30.565.10">
    <property type="entry name" value="Histidine kinase-like ATPase, C-terminal domain"/>
    <property type="match status" value="1"/>
</dbReference>
<dbReference type="CDD" id="cd17546">
    <property type="entry name" value="REC_hyHK_CKI1_RcsC-like"/>
    <property type="match status" value="1"/>
</dbReference>
<dbReference type="PANTHER" id="PTHR45339:SF5">
    <property type="entry name" value="HISTIDINE KINASE"/>
    <property type="match status" value="1"/>
</dbReference>
<dbReference type="PROSITE" id="PS50112">
    <property type="entry name" value="PAS"/>
    <property type="match status" value="1"/>
</dbReference>
<protein>
    <recommendedName>
        <fullName evidence="6">Virulence sensor protein BvgS</fullName>
        <ecNumber evidence="2">2.7.13.3</ecNumber>
    </recommendedName>
</protein>
<dbReference type="InterPro" id="IPR003594">
    <property type="entry name" value="HATPase_dom"/>
</dbReference>
<keyword evidence="4" id="KW-0902">Two-component regulatory system</keyword>
<dbReference type="InterPro" id="IPR054327">
    <property type="entry name" value="His-kinase-like_sensor"/>
</dbReference>
<evidence type="ECO:0000259" key="11">
    <source>
        <dbReference type="PROSITE" id="PS50112"/>
    </source>
</evidence>
<dbReference type="SMART" id="SM00387">
    <property type="entry name" value="HATPase_c"/>
    <property type="match status" value="1"/>
</dbReference>
<dbReference type="InterPro" id="IPR011006">
    <property type="entry name" value="CheY-like_superfamily"/>
</dbReference>
<dbReference type="CDD" id="cd12915">
    <property type="entry name" value="PDC2_DGC_like"/>
    <property type="match status" value="1"/>
</dbReference>
<evidence type="ECO:0000259" key="9">
    <source>
        <dbReference type="PROSITE" id="PS50109"/>
    </source>
</evidence>
<dbReference type="GO" id="GO:0000155">
    <property type="term" value="F:phosphorelay sensor kinase activity"/>
    <property type="evidence" value="ECO:0007669"/>
    <property type="project" value="InterPro"/>
</dbReference>
<dbReference type="PROSITE" id="PS50110">
    <property type="entry name" value="RESPONSE_REGULATORY"/>
    <property type="match status" value="1"/>
</dbReference>
<keyword evidence="8" id="KW-1133">Transmembrane helix</keyword>
<dbReference type="SUPFAM" id="SSF55874">
    <property type="entry name" value="ATPase domain of HSP90 chaperone/DNA topoisomerase II/histidine kinase"/>
    <property type="match status" value="1"/>
</dbReference>
<feature type="transmembrane region" description="Helical" evidence="8">
    <location>
        <begin position="281"/>
        <end position="303"/>
    </location>
</feature>
<comment type="function">
    <text evidence="5">Member of the two-component regulatory system BvgS/BvgA. Phosphorylates BvgA via a four-step phosphorelay in response to environmental signals.</text>
</comment>